<dbReference type="CDD" id="cd11377">
    <property type="entry name" value="Pro-peptidase_S53"/>
    <property type="match status" value="1"/>
</dbReference>
<feature type="binding site" evidence="15">
    <location>
        <position position="560"/>
    </location>
    <ligand>
        <name>Ca(2+)</name>
        <dbReference type="ChEBI" id="CHEBI:29108"/>
    </ligand>
</feature>
<accession>A0AAD4LJ60</accession>
<dbReference type="FunFam" id="3.40.50.200:FF:000015">
    <property type="entry name" value="Tripeptidyl peptidase A"/>
    <property type="match status" value="1"/>
</dbReference>
<dbReference type="PANTHER" id="PTHR14218:SF15">
    <property type="entry name" value="TRIPEPTIDYL-PEPTIDASE 1"/>
    <property type="match status" value="1"/>
</dbReference>
<evidence type="ECO:0000313" key="19">
    <source>
        <dbReference type="Proteomes" id="UP001201163"/>
    </source>
</evidence>
<evidence type="ECO:0000256" key="8">
    <source>
        <dbReference type="ARBA" id="ARBA00022729"/>
    </source>
</evidence>
<evidence type="ECO:0000256" key="2">
    <source>
        <dbReference type="ARBA" id="ARBA00002451"/>
    </source>
</evidence>
<name>A0AAD4LJ60_9AGAM</name>
<dbReference type="PROSITE" id="PS51695">
    <property type="entry name" value="SEDOLISIN"/>
    <property type="match status" value="1"/>
</dbReference>
<keyword evidence="9 15" id="KW-0378">Hydrolase</keyword>
<dbReference type="InterPro" id="IPR015366">
    <property type="entry name" value="S53_propep"/>
</dbReference>
<dbReference type="Proteomes" id="UP001201163">
    <property type="component" value="Unassembled WGS sequence"/>
</dbReference>
<dbReference type="GO" id="GO:0005576">
    <property type="term" value="C:extracellular region"/>
    <property type="evidence" value="ECO:0007669"/>
    <property type="project" value="UniProtKB-SubCell"/>
</dbReference>
<keyword evidence="8 16" id="KW-0732">Signal</keyword>
<dbReference type="EMBL" id="JAKELL010000016">
    <property type="protein sequence ID" value="KAH8993913.1"/>
    <property type="molecule type" value="Genomic_DNA"/>
</dbReference>
<dbReference type="InterPro" id="IPR030400">
    <property type="entry name" value="Sedolisin_dom"/>
</dbReference>
<dbReference type="Pfam" id="PF09286">
    <property type="entry name" value="Pro-kuma_activ"/>
    <property type="match status" value="1"/>
</dbReference>
<dbReference type="InterPro" id="IPR036852">
    <property type="entry name" value="Peptidase_S8/S53_dom_sf"/>
</dbReference>
<gene>
    <name evidence="18" type="ORF">EDB92DRAFT_339272</name>
</gene>
<evidence type="ECO:0000256" key="11">
    <source>
        <dbReference type="ARBA" id="ARBA00022837"/>
    </source>
</evidence>
<evidence type="ECO:0000256" key="15">
    <source>
        <dbReference type="PROSITE-ProRule" id="PRU01032"/>
    </source>
</evidence>
<sequence length="609" mass="66480">MHYHRLSVLCALAVIARPIDSVATPFPPNWNHMHTKHRWNTIPGKWESIGRPPVGSTIDLCIALKPHREHALTDTIYEVSNPKHPKHALFFIPPPTQVTLLRSRYGAYLSKDQVAKLVAPHPYTLKLIETWLRHHGVSPSNVSTSHGGNWLTVTGVPVSTANELLGASYQLYRYAETNETILRTVGYALPTALHAHVQTVAPTTYFGSPLTSQERAHGHRGRAVAALSTRDVRVTPAALRSRYNSVTYQPAATEQNRIGITGFHGQYVGDKDLKRFMRRFRSDANDPTFLVIDINNSGYDPKKPGFEANLDMQYTQGIAWPTPHVFYSIGGQAEEFIPDSFTPVNTNEPFLGWLDTMIRSEDIPQTISTSYGGNEQTFPPDYAKSVCQLFGQLGARGISVIFASGDSGVGGADCKKNDGSGVVEFQPIFPATCPWVTSVGGTTGRIEVAAPFSSGGFSNVFKRPDYQTDAVLGFFQQLGNQHSGLYNASSRGFPDVSAQATRFVVILNNKDMLIHGTSCSAPVVAGIISLLNDYQLSQNRPVLGFLNPWLYGIASQGFNDITHGSNPGCGTGGFSAVPGWDPVTGIGTPDFQRLLERLPIPIPTPIPTN</sequence>
<evidence type="ECO:0000256" key="3">
    <source>
        <dbReference type="ARBA" id="ARBA00004239"/>
    </source>
</evidence>
<keyword evidence="19" id="KW-1185">Reference proteome</keyword>
<keyword evidence="7 15" id="KW-0479">Metal-binding</keyword>
<evidence type="ECO:0000256" key="10">
    <source>
        <dbReference type="ARBA" id="ARBA00022825"/>
    </source>
</evidence>
<dbReference type="GO" id="GO:0046872">
    <property type="term" value="F:metal ion binding"/>
    <property type="evidence" value="ECO:0007669"/>
    <property type="project" value="UniProtKB-UniRule"/>
</dbReference>
<organism evidence="18 19">
    <name type="scientific">Lactarius akahatsu</name>
    <dbReference type="NCBI Taxonomy" id="416441"/>
    <lineage>
        <taxon>Eukaryota</taxon>
        <taxon>Fungi</taxon>
        <taxon>Dikarya</taxon>
        <taxon>Basidiomycota</taxon>
        <taxon>Agaricomycotina</taxon>
        <taxon>Agaricomycetes</taxon>
        <taxon>Russulales</taxon>
        <taxon>Russulaceae</taxon>
        <taxon>Lactarius</taxon>
    </lineage>
</organism>
<feature type="active site" description="Charge relay system" evidence="15">
    <location>
        <position position="311"/>
    </location>
</feature>
<comment type="function">
    <text evidence="2">Secreted tripeptidyl-peptidase which degrades proteins at acidic pHs and is involved in virulence.</text>
</comment>
<feature type="binding site" evidence="15">
    <location>
        <position position="581"/>
    </location>
    <ligand>
        <name>Ca(2+)</name>
        <dbReference type="ChEBI" id="CHEBI:29108"/>
    </ligand>
</feature>
<feature type="signal peptide" evidence="16">
    <location>
        <begin position="1"/>
        <end position="21"/>
    </location>
</feature>
<evidence type="ECO:0000256" key="6">
    <source>
        <dbReference type="ARBA" id="ARBA00022670"/>
    </source>
</evidence>
<dbReference type="GO" id="GO:0008240">
    <property type="term" value="F:tripeptidyl-peptidase activity"/>
    <property type="evidence" value="ECO:0007669"/>
    <property type="project" value="UniProtKB-EC"/>
</dbReference>
<evidence type="ECO:0000256" key="1">
    <source>
        <dbReference type="ARBA" id="ARBA00001910"/>
    </source>
</evidence>
<keyword evidence="11 15" id="KW-0106">Calcium</keyword>
<keyword evidence="10 15" id="KW-0720">Serine protease</keyword>
<evidence type="ECO:0000259" key="17">
    <source>
        <dbReference type="PROSITE" id="PS51695"/>
    </source>
</evidence>
<dbReference type="PANTHER" id="PTHR14218">
    <property type="entry name" value="PROTEASE S8 TRIPEPTIDYL PEPTIDASE I CLN2"/>
    <property type="match status" value="1"/>
</dbReference>
<feature type="active site" description="Charge relay system" evidence="15">
    <location>
        <position position="518"/>
    </location>
</feature>
<comment type="cofactor">
    <cofactor evidence="15">
        <name>Ca(2+)</name>
        <dbReference type="ChEBI" id="CHEBI:29108"/>
    </cofactor>
    <text evidence="15">Binds 1 Ca(2+) ion per subunit.</text>
</comment>
<proteinExistence type="predicted"/>
<dbReference type="GO" id="GO:0006508">
    <property type="term" value="P:proteolysis"/>
    <property type="evidence" value="ECO:0007669"/>
    <property type="project" value="UniProtKB-KW"/>
</dbReference>
<keyword evidence="6 15" id="KW-0645">Protease</keyword>
<dbReference type="InterPro" id="IPR000209">
    <property type="entry name" value="Peptidase_S8/S53_dom"/>
</dbReference>
<evidence type="ECO:0000256" key="12">
    <source>
        <dbReference type="ARBA" id="ARBA00023026"/>
    </source>
</evidence>
<dbReference type="SMART" id="SM00944">
    <property type="entry name" value="Pro-kuma_activ"/>
    <property type="match status" value="1"/>
</dbReference>
<protein>
    <recommendedName>
        <fullName evidence="4">tripeptidyl-peptidase II</fullName>
        <ecNumber evidence="4">3.4.14.10</ecNumber>
    </recommendedName>
</protein>
<feature type="chain" id="PRO_5041977899" description="tripeptidyl-peptidase II" evidence="16">
    <location>
        <begin position="22"/>
        <end position="609"/>
    </location>
</feature>
<dbReference type="PROSITE" id="PS00138">
    <property type="entry name" value="SUBTILASE_SER"/>
    <property type="match status" value="1"/>
</dbReference>
<feature type="active site" description="Charge relay system" evidence="15">
    <location>
        <position position="307"/>
    </location>
</feature>
<evidence type="ECO:0000256" key="7">
    <source>
        <dbReference type="ARBA" id="ARBA00022723"/>
    </source>
</evidence>
<reference evidence="18" key="1">
    <citation type="submission" date="2022-01" db="EMBL/GenBank/DDBJ databases">
        <title>Comparative genomics reveals a dynamic genome evolution in the ectomycorrhizal milk-cap (Lactarius) mushrooms.</title>
        <authorList>
            <consortium name="DOE Joint Genome Institute"/>
            <person name="Lebreton A."/>
            <person name="Tang N."/>
            <person name="Kuo A."/>
            <person name="LaButti K."/>
            <person name="Drula E."/>
            <person name="Barry K."/>
            <person name="Clum A."/>
            <person name="Lipzen A."/>
            <person name="Mousain D."/>
            <person name="Ng V."/>
            <person name="Wang R."/>
            <person name="Wang X."/>
            <person name="Dai Y."/>
            <person name="Henrissat B."/>
            <person name="Grigoriev I.V."/>
            <person name="Guerin-Laguette A."/>
            <person name="Yu F."/>
            <person name="Martin F.M."/>
        </authorList>
    </citation>
    <scope>NUCLEOTIDE SEQUENCE</scope>
    <source>
        <strain evidence="18">QP</strain>
    </source>
</reference>
<dbReference type="InterPro" id="IPR050819">
    <property type="entry name" value="Tripeptidyl-peptidase_I"/>
</dbReference>
<evidence type="ECO:0000256" key="14">
    <source>
        <dbReference type="ARBA" id="ARBA00023180"/>
    </source>
</evidence>
<evidence type="ECO:0000256" key="4">
    <source>
        <dbReference type="ARBA" id="ARBA00012462"/>
    </source>
</evidence>
<feature type="domain" description="Peptidase S53" evidence="17">
    <location>
        <begin position="233"/>
        <end position="601"/>
    </location>
</feature>
<dbReference type="SUPFAM" id="SSF54897">
    <property type="entry name" value="Protease propeptides/inhibitors"/>
    <property type="match status" value="1"/>
</dbReference>
<dbReference type="SUPFAM" id="SSF52743">
    <property type="entry name" value="Subtilisin-like"/>
    <property type="match status" value="1"/>
</dbReference>
<dbReference type="InterPro" id="IPR023828">
    <property type="entry name" value="Peptidase_S8_Ser-AS"/>
</dbReference>
<dbReference type="CDD" id="cd04056">
    <property type="entry name" value="Peptidases_S53"/>
    <property type="match status" value="1"/>
</dbReference>
<evidence type="ECO:0000256" key="16">
    <source>
        <dbReference type="SAM" id="SignalP"/>
    </source>
</evidence>
<dbReference type="Pfam" id="PF00082">
    <property type="entry name" value="Peptidase_S8"/>
    <property type="match status" value="1"/>
</dbReference>
<dbReference type="GO" id="GO:0004252">
    <property type="term" value="F:serine-type endopeptidase activity"/>
    <property type="evidence" value="ECO:0007669"/>
    <property type="project" value="UniProtKB-UniRule"/>
</dbReference>
<dbReference type="Gene3D" id="3.40.50.200">
    <property type="entry name" value="Peptidase S8/S53 domain"/>
    <property type="match status" value="1"/>
</dbReference>
<evidence type="ECO:0000256" key="13">
    <source>
        <dbReference type="ARBA" id="ARBA00023145"/>
    </source>
</evidence>
<keyword evidence="13" id="KW-0865">Zymogen</keyword>
<comment type="catalytic activity">
    <reaction evidence="1">
        <text>Release of an N-terminal tripeptide from a polypeptide.</text>
        <dbReference type="EC" id="3.4.14.10"/>
    </reaction>
</comment>
<evidence type="ECO:0000313" key="18">
    <source>
        <dbReference type="EMBL" id="KAH8993913.1"/>
    </source>
</evidence>
<evidence type="ECO:0000256" key="9">
    <source>
        <dbReference type="ARBA" id="ARBA00022801"/>
    </source>
</evidence>
<dbReference type="EC" id="3.4.14.10" evidence="4"/>
<comment type="caution">
    <text evidence="18">The sequence shown here is derived from an EMBL/GenBank/DDBJ whole genome shotgun (WGS) entry which is preliminary data.</text>
</comment>
<comment type="subcellular location">
    <subcellularLocation>
        <location evidence="3">Secreted</location>
        <location evidence="3">Extracellular space</location>
    </subcellularLocation>
</comment>
<feature type="binding site" evidence="15">
    <location>
        <position position="579"/>
    </location>
    <ligand>
        <name>Ca(2+)</name>
        <dbReference type="ChEBI" id="CHEBI:29108"/>
    </ligand>
</feature>
<keyword evidence="12" id="KW-0843">Virulence</keyword>
<dbReference type="AlphaFoldDB" id="A0AAD4LJ60"/>
<keyword evidence="5" id="KW-0964">Secreted</keyword>
<keyword evidence="14" id="KW-0325">Glycoprotein</keyword>
<feature type="binding site" evidence="15">
    <location>
        <position position="561"/>
    </location>
    <ligand>
        <name>Ca(2+)</name>
        <dbReference type="ChEBI" id="CHEBI:29108"/>
    </ligand>
</feature>
<evidence type="ECO:0000256" key="5">
    <source>
        <dbReference type="ARBA" id="ARBA00022525"/>
    </source>
</evidence>